<evidence type="ECO:0000256" key="5">
    <source>
        <dbReference type="ARBA" id="ARBA00022989"/>
    </source>
</evidence>
<evidence type="ECO:0000256" key="2">
    <source>
        <dbReference type="ARBA" id="ARBA00022448"/>
    </source>
</evidence>
<keyword evidence="6 7" id="KW-0472">Membrane</keyword>
<accession>A0A1T2X0J8</accession>
<feature type="transmembrane region" description="Helical" evidence="7">
    <location>
        <begin position="68"/>
        <end position="92"/>
    </location>
</feature>
<dbReference type="CDD" id="cd06261">
    <property type="entry name" value="TM_PBP2"/>
    <property type="match status" value="1"/>
</dbReference>
<reference evidence="9 10" key="1">
    <citation type="submission" date="2017-01" db="EMBL/GenBank/DDBJ databases">
        <title>Genome analysis of Paenibacillus selenitrireducens ES3-24.</title>
        <authorList>
            <person name="Xu D."/>
            <person name="Yao R."/>
            <person name="Zheng S."/>
        </authorList>
    </citation>
    <scope>NUCLEOTIDE SEQUENCE [LARGE SCALE GENOMIC DNA]</scope>
    <source>
        <strain evidence="9 10">ES3-24</strain>
    </source>
</reference>
<dbReference type="Proteomes" id="UP000190188">
    <property type="component" value="Unassembled WGS sequence"/>
</dbReference>
<name>A0A1T2X0J8_9BACL</name>
<feature type="transmembrane region" description="Helical" evidence="7">
    <location>
        <begin position="138"/>
        <end position="156"/>
    </location>
</feature>
<evidence type="ECO:0000256" key="6">
    <source>
        <dbReference type="ARBA" id="ARBA00023136"/>
    </source>
</evidence>
<dbReference type="AlphaFoldDB" id="A0A1T2X0J8"/>
<keyword evidence="3" id="KW-1003">Cell membrane</keyword>
<feature type="transmembrane region" description="Helical" evidence="7">
    <location>
        <begin position="185"/>
        <end position="204"/>
    </location>
</feature>
<dbReference type="PANTHER" id="PTHR43744:SF8">
    <property type="entry name" value="SN-GLYCEROL-3-PHOSPHATE TRANSPORT SYSTEM PERMEASE PROTEIN UGPE"/>
    <property type="match status" value="1"/>
</dbReference>
<comment type="subcellular location">
    <subcellularLocation>
        <location evidence="1">Cell membrane</location>
        <topology evidence="1">Multi-pass membrane protein</topology>
    </subcellularLocation>
</comment>
<evidence type="ECO:0000256" key="7">
    <source>
        <dbReference type="SAM" id="Phobius"/>
    </source>
</evidence>
<dbReference type="PANTHER" id="PTHR43744">
    <property type="entry name" value="ABC TRANSPORTER PERMEASE PROTEIN MG189-RELATED-RELATED"/>
    <property type="match status" value="1"/>
</dbReference>
<comment type="caution">
    <text evidence="9">The sequence shown here is derived from an EMBL/GenBank/DDBJ whole genome shotgun (WGS) entry which is preliminary data.</text>
</comment>
<dbReference type="InterPro" id="IPR035906">
    <property type="entry name" value="MetI-like_sf"/>
</dbReference>
<keyword evidence="4 7" id="KW-0812">Transmembrane</keyword>
<evidence type="ECO:0000256" key="1">
    <source>
        <dbReference type="ARBA" id="ARBA00004651"/>
    </source>
</evidence>
<dbReference type="GO" id="GO:0005886">
    <property type="term" value="C:plasma membrane"/>
    <property type="evidence" value="ECO:0007669"/>
    <property type="project" value="UniProtKB-SubCell"/>
</dbReference>
<feature type="transmembrane region" description="Helical" evidence="7">
    <location>
        <begin position="12"/>
        <end position="34"/>
    </location>
</feature>
<protein>
    <recommendedName>
        <fullName evidence="8">ABC transmembrane type-1 domain-containing protein</fullName>
    </recommendedName>
</protein>
<feature type="domain" description="ABC transmembrane type-1" evidence="8">
    <location>
        <begin position="69"/>
        <end position="263"/>
    </location>
</feature>
<evidence type="ECO:0000313" key="10">
    <source>
        <dbReference type="Proteomes" id="UP000190188"/>
    </source>
</evidence>
<dbReference type="PROSITE" id="PS50928">
    <property type="entry name" value="ABC_TM1"/>
    <property type="match status" value="1"/>
</dbReference>
<evidence type="ECO:0000256" key="4">
    <source>
        <dbReference type="ARBA" id="ARBA00022692"/>
    </source>
</evidence>
<dbReference type="STRING" id="1324314.BVG16_28720"/>
<sequence length="278" mass="30599">MVLVKIVNVFKYIFLTIAATVTIWPILFVVLGSFKTNQELIAGGGLLPKKWMVSNYAEVWGGMDFSFYFFNSFVFACIAAILSALLGSMGGYVFARSDFPGKRLLYALVIGLLFISLGPMTLFPKFEMAVNWGLNSNIFTLPLLTATGLGASLFLYEGYIKSLGREIDEAAVVDGAGYYKRYFSIFLPLMIPIISTFFIIEFVAEWNNYIFPLVMTIGNPQLKTITVAVVEMRSMGDGAAAWNLLMTGSSISIIPVLIVFVVMNRQIVEGLSQGAVKG</sequence>
<gene>
    <name evidence="9" type="ORF">BVG16_28720</name>
</gene>
<evidence type="ECO:0000259" key="8">
    <source>
        <dbReference type="PROSITE" id="PS50928"/>
    </source>
</evidence>
<organism evidence="9 10">
    <name type="scientific">Paenibacillus selenitireducens</name>
    <dbReference type="NCBI Taxonomy" id="1324314"/>
    <lineage>
        <taxon>Bacteria</taxon>
        <taxon>Bacillati</taxon>
        <taxon>Bacillota</taxon>
        <taxon>Bacilli</taxon>
        <taxon>Bacillales</taxon>
        <taxon>Paenibacillaceae</taxon>
        <taxon>Paenibacillus</taxon>
    </lineage>
</organism>
<feature type="transmembrane region" description="Helical" evidence="7">
    <location>
        <begin position="240"/>
        <end position="263"/>
    </location>
</feature>
<evidence type="ECO:0000313" key="9">
    <source>
        <dbReference type="EMBL" id="OPA73449.1"/>
    </source>
</evidence>
<keyword evidence="5 7" id="KW-1133">Transmembrane helix</keyword>
<evidence type="ECO:0000256" key="3">
    <source>
        <dbReference type="ARBA" id="ARBA00022475"/>
    </source>
</evidence>
<proteinExistence type="predicted"/>
<dbReference type="SUPFAM" id="SSF161098">
    <property type="entry name" value="MetI-like"/>
    <property type="match status" value="1"/>
</dbReference>
<dbReference type="EMBL" id="MSZX01000017">
    <property type="protein sequence ID" value="OPA73449.1"/>
    <property type="molecule type" value="Genomic_DNA"/>
</dbReference>
<keyword evidence="10" id="KW-1185">Reference proteome</keyword>
<dbReference type="InterPro" id="IPR000515">
    <property type="entry name" value="MetI-like"/>
</dbReference>
<feature type="transmembrane region" description="Helical" evidence="7">
    <location>
        <begin position="104"/>
        <end position="126"/>
    </location>
</feature>
<dbReference type="Gene3D" id="1.10.3720.10">
    <property type="entry name" value="MetI-like"/>
    <property type="match status" value="1"/>
</dbReference>
<keyword evidence="2" id="KW-0813">Transport</keyword>
<dbReference type="GO" id="GO:0055085">
    <property type="term" value="P:transmembrane transport"/>
    <property type="evidence" value="ECO:0007669"/>
    <property type="project" value="InterPro"/>
</dbReference>